<dbReference type="Pfam" id="PF05577">
    <property type="entry name" value="Peptidase_S28"/>
    <property type="match status" value="1"/>
</dbReference>
<accession>A0A1Y1HPN4</accession>
<evidence type="ECO:0000256" key="2">
    <source>
        <dbReference type="ARBA" id="ARBA00022670"/>
    </source>
</evidence>
<feature type="signal peptide" evidence="7">
    <location>
        <begin position="1"/>
        <end position="25"/>
    </location>
</feature>
<keyword evidence="5" id="KW-0325">Glycoprotein</keyword>
<proteinExistence type="inferred from homology"/>
<evidence type="ECO:0000256" key="1">
    <source>
        <dbReference type="ARBA" id="ARBA00011079"/>
    </source>
</evidence>
<dbReference type="PANTHER" id="PTHR11010">
    <property type="entry name" value="PROTEASE S28 PRO-X CARBOXYPEPTIDASE-RELATED"/>
    <property type="match status" value="1"/>
</dbReference>
<name>A0A1Y1HPN4_KLENI</name>
<dbReference type="OMA" id="QTCNQMV"/>
<keyword evidence="6" id="KW-1133">Transmembrane helix</keyword>
<organism evidence="8 9">
    <name type="scientific">Klebsormidium nitens</name>
    <name type="common">Green alga</name>
    <name type="synonym">Ulothrix nitens</name>
    <dbReference type="NCBI Taxonomy" id="105231"/>
    <lineage>
        <taxon>Eukaryota</taxon>
        <taxon>Viridiplantae</taxon>
        <taxon>Streptophyta</taxon>
        <taxon>Klebsormidiophyceae</taxon>
        <taxon>Klebsormidiales</taxon>
        <taxon>Klebsormidiaceae</taxon>
        <taxon>Klebsormidium</taxon>
    </lineage>
</organism>
<dbReference type="OrthoDB" id="2130629at2759"/>
<evidence type="ECO:0000313" key="8">
    <source>
        <dbReference type="EMBL" id="GAQ77788.1"/>
    </source>
</evidence>
<evidence type="ECO:0000256" key="3">
    <source>
        <dbReference type="ARBA" id="ARBA00022729"/>
    </source>
</evidence>
<dbReference type="FunFam" id="1.20.120.980:FF:000001">
    <property type="entry name" value="Dipeptidyl peptidase 7"/>
    <property type="match status" value="1"/>
</dbReference>
<keyword evidence="2" id="KW-0645">Protease</keyword>
<dbReference type="AlphaFoldDB" id="A0A1Y1HPN4"/>
<keyword evidence="9" id="KW-1185">Reference proteome</keyword>
<keyword evidence="8" id="KW-0121">Carboxypeptidase</keyword>
<evidence type="ECO:0000313" key="9">
    <source>
        <dbReference type="Proteomes" id="UP000054558"/>
    </source>
</evidence>
<evidence type="ECO:0000256" key="4">
    <source>
        <dbReference type="ARBA" id="ARBA00022801"/>
    </source>
</evidence>
<dbReference type="InterPro" id="IPR042269">
    <property type="entry name" value="Ser_carbopepase_S28_SKS"/>
</dbReference>
<dbReference type="PANTHER" id="PTHR11010:SF38">
    <property type="entry name" value="LYSOSOMAL PRO-X CARBOXYPEPTIDASE"/>
    <property type="match status" value="1"/>
</dbReference>
<dbReference type="GO" id="GO:0008239">
    <property type="term" value="F:dipeptidyl-peptidase activity"/>
    <property type="evidence" value="ECO:0000318"/>
    <property type="project" value="GO_Central"/>
</dbReference>
<dbReference type="GO" id="GO:0006508">
    <property type="term" value="P:proteolysis"/>
    <property type="evidence" value="ECO:0007669"/>
    <property type="project" value="UniProtKB-KW"/>
</dbReference>
<dbReference type="Gene3D" id="1.20.120.980">
    <property type="entry name" value="Serine carboxypeptidase S28, SKS domain"/>
    <property type="match status" value="1"/>
</dbReference>
<dbReference type="EMBL" id="DF236952">
    <property type="protein sequence ID" value="GAQ77788.1"/>
    <property type="molecule type" value="Genomic_DNA"/>
</dbReference>
<evidence type="ECO:0000256" key="6">
    <source>
        <dbReference type="SAM" id="Phobius"/>
    </source>
</evidence>
<dbReference type="GO" id="GO:0004180">
    <property type="term" value="F:carboxypeptidase activity"/>
    <property type="evidence" value="ECO:0007669"/>
    <property type="project" value="UniProtKB-KW"/>
</dbReference>
<comment type="similarity">
    <text evidence="1">Belongs to the peptidase S28 family.</text>
</comment>
<keyword evidence="3 7" id="KW-0732">Signal</keyword>
<evidence type="ECO:0000256" key="7">
    <source>
        <dbReference type="SAM" id="SignalP"/>
    </source>
</evidence>
<protein>
    <submittedName>
        <fullName evidence="8">Serine carboxypeptidase S28 family protein</fullName>
    </submittedName>
</protein>
<keyword evidence="4" id="KW-0378">Hydrolase</keyword>
<keyword evidence="6" id="KW-0472">Membrane</keyword>
<dbReference type="InterPro" id="IPR029058">
    <property type="entry name" value="AB_hydrolase_fold"/>
</dbReference>
<feature type="chain" id="PRO_5012598310" evidence="7">
    <location>
        <begin position="26"/>
        <end position="560"/>
    </location>
</feature>
<dbReference type="Gene3D" id="3.40.50.1820">
    <property type="entry name" value="alpha/beta hydrolase"/>
    <property type="match status" value="1"/>
</dbReference>
<keyword evidence="6" id="KW-0812">Transmembrane</keyword>
<feature type="transmembrane region" description="Helical" evidence="6">
    <location>
        <begin position="516"/>
        <end position="540"/>
    </location>
</feature>
<dbReference type="STRING" id="105231.A0A1Y1HPN4"/>
<reference evidence="8 9" key="1">
    <citation type="journal article" date="2014" name="Nat. Commun.">
        <title>Klebsormidium flaccidum genome reveals primary factors for plant terrestrial adaptation.</title>
        <authorList>
            <person name="Hori K."/>
            <person name="Maruyama F."/>
            <person name="Fujisawa T."/>
            <person name="Togashi T."/>
            <person name="Yamamoto N."/>
            <person name="Seo M."/>
            <person name="Sato S."/>
            <person name="Yamada T."/>
            <person name="Mori H."/>
            <person name="Tajima N."/>
            <person name="Moriyama T."/>
            <person name="Ikeuchi M."/>
            <person name="Watanabe M."/>
            <person name="Wada H."/>
            <person name="Kobayashi K."/>
            <person name="Saito M."/>
            <person name="Masuda T."/>
            <person name="Sasaki-Sekimoto Y."/>
            <person name="Mashiguchi K."/>
            <person name="Awai K."/>
            <person name="Shimojima M."/>
            <person name="Masuda S."/>
            <person name="Iwai M."/>
            <person name="Nobusawa T."/>
            <person name="Narise T."/>
            <person name="Kondo S."/>
            <person name="Saito H."/>
            <person name="Sato R."/>
            <person name="Murakawa M."/>
            <person name="Ihara Y."/>
            <person name="Oshima-Yamada Y."/>
            <person name="Ohtaka K."/>
            <person name="Satoh M."/>
            <person name="Sonobe K."/>
            <person name="Ishii M."/>
            <person name="Ohtani R."/>
            <person name="Kanamori-Sato M."/>
            <person name="Honoki R."/>
            <person name="Miyazaki D."/>
            <person name="Mochizuki H."/>
            <person name="Umetsu J."/>
            <person name="Higashi K."/>
            <person name="Shibata D."/>
            <person name="Kamiya Y."/>
            <person name="Sato N."/>
            <person name="Nakamura Y."/>
            <person name="Tabata S."/>
            <person name="Ida S."/>
            <person name="Kurokawa K."/>
            <person name="Ohta H."/>
        </authorList>
    </citation>
    <scope>NUCLEOTIDE SEQUENCE [LARGE SCALE GENOMIC DNA]</scope>
    <source>
        <strain evidence="8 9">NIES-2285</strain>
    </source>
</reference>
<gene>
    <name evidence="8" type="ORF">KFL_000030640</name>
</gene>
<sequence length="560" mass="61491">MELLPTAPCVLAFLLILALCTQGDATQGIGHLRIPRVRRDASLGSQLTGSQSNAPYSYRTEYYSQTLDHFAFTPEATSTFQQRYLINDEHWLKEGHGPIFVYMGNEGYIDWFANNTGFLWDIAPEFGALLVFPEHRYYGESMPFGSQEAAYRNASTLGYLSSEQALADYATLIVDLKRNLSAGNSSVVVFGGSYGGMLAAWFRIKYPHIACGAVASSAPILEFDDVVPLDSFYHIVSEDFKRESVSCFETIKASWDVIDQVAASPANGLLKLGEVFRLCRTPESAEEVKDWLSEAYANLAMVDYPSPAAFLAPLPAWPIREVCRQMDGAPAGSSLLERIYAGANVYFNYSGDATCFEIGADPHGENGWNYQACTEMVMPMSSNASNSMFEASEWDLPAFVKSCQDQFGVTPRPNWVLTEYGGRDVQTVLRYSASNIVFSNGDLDPWSGGGVLEDISSTIHAVKIKDGAHHLDFRAALPDDPPSLIAARKTEKAYIAKWVSQRRESSRSGVFFGPRLAIFLAGSAAILFGAIGMLLGALGAREYVKREQSSRAGYRSLQGV</sequence>
<dbReference type="GO" id="GO:0070008">
    <property type="term" value="F:serine-type exopeptidase activity"/>
    <property type="evidence" value="ECO:0007669"/>
    <property type="project" value="InterPro"/>
</dbReference>
<evidence type="ECO:0000256" key="5">
    <source>
        <dbReference type="ARBA" id="ARBA00023180"/>
    </source>
</evidence>
<dbReference type="Proteomes" id="UP000054558">
    <property type="component" value="Unassembled WGS sequence"/>
</dbReference>
<dbReference type="SUPFAM" id="SSF53474">
    <property type="entry name" value="alpha/beta-Hydrolases"/>
    <property type="match status" value="1"/>
</dbReference>
<dbReference type="InterPro" id="IPR008758">
    <property type="entry name" value="Peptidase_S28"/>
</dbReference>